<dbReference type="InterPro" id="IPR000257">
    <property type="entry name" value="Uroporphyrinogen_deCOase"/>
</dbReference>
<feature type="domain" description="Uroporphyrinogen decarboxylase (URO-D)" evidence="1">
    <location>
        <begin position="198"/>
        <end position="410"/>
    </location>
</feature>
<dbReference type="Proteomes" id="UP000178606">
    <property type="component" value="Unassembled WGS sequence"/>
</dbReference>
<dbReference type="Pfam" id="PF01208">
    <property type="entry name" value="URO-D"/>
    <property type="match status" value="1"/>
</dbReference>
<gene>
    <name evidence="2" type="ORF">A3F84_17080</name>
</gene>
<dbReference type="PANTHER" id="PTHR47099">
    <property type="entry name" value="METHYLCOBAMIDE:COM METHYLTRANSFERASE MTBA"/>
    <property type="match status" value="1"/>
</dbReference>
<comment type="caution">
    <text evidence="2">The sequence shown here is derived from an EMBL/GenBank/DDBJ whole genome shotgun (WGS) entry which is preliminary data.</text>
</comment>
<dbReference type="AlphaFoldDB" id="A0A1F6C9L9"/>
<evidence type="ECO:0000313" key="2">
    <source>
        <dbReference type="EMBL" id="OGG45869.1"/>
    </source>
</evidence>
<name>A0A1F6C9L9_HANXR</name>
<accession>A0A1F6C9L9</accession>
<dbReference type="InterPro" id="IPR052024">
    <property type="entry name" value="Methanogen_methyltrans"/>
</dbReference>
<evidence type="ECO:0000259" key="1">
    <source>
        <dbReference type="Pfam" id="PF01208"/>
    </source>
</evidence>
<dbReference type="SUPFAM" id="SSF51726">
    <property type="entry name" value="UROD/MetE-like"/>
    <property type="match status" value="1"/>
</dbReference>
<dbReference type="GO" id="GO:0004853">
    <property type="term" value="F:uroporphyrinogen decarboxylase activity"/>
    <property type="evidence" value="ECO:0007669"/>
    <property type="project" value="InterPro"/>
</dbReference>
<sequence length="419" mass="47178">MNQEVCGWGASDGARNALSAALNGREAPFTPVAPLFVDCPFRGYVDRRLYGLWGRQVEEGGRVDVEFETYARFRFEVMCEVIDRFNSPPCWVRFPWTPSRSEVEGCRVVRKAGRLVWVDQGGAETPLTEQLRLIDRRPGPWPMEHPASRSLKEVKEMLARDPQGLIPPESLGDPGLRGESVSEGDLRAEGRLTVWDWLRQRYRGAMPAYVMGSYPTQLTIDILGFESLMVGFLEAPEVVHQVSRLGMPKNRAYWKAVRDAGVEVVHLSEYSWGNQVSPKVYRELIAPYTREMIDFYHGIGFRVLLYVMGDIRPILGQIADQPFDALAVEEGRKGYELDIGFIRRELGGDRVLFGNVPTGLIVQGAPEDLLAEVRRQVSAAGGHGRFVVSTGEPIPPETQPERVRLFCDSTRLIDMPNRT</sequence>
<dbReference type="InterPro" id="IPR038071">
    <property type="entry name" value="UROD/MetE-like_sf"/>
</dbReference>
<dbReference type="EMBL" id="MFKF01000360">
    <property type="protein sequence ID" value="OGG45869.1"/>
    <property type="molecule type" value="Genomic_DNA"/>
</dbReference>
<dbReference type="Gene3D" id="3.20.20.210">
    <property type="match status" value="1"/>
</dbReference>
<proteinExistence type="predicted"/>
<protein>
    <recommendedName>
        <fullName evidence="1">Uroporphyrinogen decarboxylase (URO-D) domain-containing protein</fullName>
    </recommendedName>
</protein>
<evidence type="ECO:0000313" key="3">
    <source>
        <dbReference type="Proteomes" id="UP000178606"/>
    </source>
</evidence>
<dbReference type="GO" id="GO:0006779">
    <property type="term" value="P:porphyrin-containing compound biosynthetic process"/>
    <property type="evidence" value="ECO:0007669"/>
    <property type="project" value="InterPro"/>
</dbReference>
<dbReference type="PANTHER" id="PTHR47099:SF1">
    <property type="entry name" value="METHYLCOBAMIDE:COM METHYLTRANSFERASE MTBA"/>
    <property type="match status" value="1"/>
</dbReference>
<organism evidence="2 3">
    <name type="scientific">Handelsmanbacteria sp. (strain RIFCSPLOWO2_12_FULL_64_10)</name>
    <dbReference type="NCBI Taxonomy" id="1817868"/>
    <lineage>
        <taxon>Bacteria</taxon>
        <taxon>Candidatus Handelsmaniibacteriota</taxon>
    </lineage>
</organism>
<reference evidence="2 3" key="1">
    <citation type="journal article" date="2016" name="Nat. Commun.">
        <title>Thousands of microbial genomes shed light on interconnected biogeochemical processes in an aquifer system.</title>
        <authorList>
            <person name="Anantharaman K."/>
            <person name="Brown C.T."/>
            <person name="Hug L.A."/>
            <person name="Sharon I."/>
            <person name="Castelle C.J."/>
            <person name="Probst A.J."/>
            <person name="Thomas B.C."/>
            <person name="Singh A."/>
            <person name="Wilkins M.J."/>
            <person name="Karaoz U."/>
            <person name="Brodie E.L."/>
            <person name="Williams K.H."/>
            <person name="Hubbard S.S."/>
            <person name="Banfield J.F."/>
        </authorList>
    </citation>
    <scope>NUCLEOTIDE SEQUENCE [LARGE SCALE GENOMIC DNA]</scope>
    <source>
        <strain evidence="3">RIFCSPLOWO2_12_FULL_64_10</strain>
    </source>
</reference>